<accession>A0ABT3SNY0</accession>
<keyword evidence="1" id="KW-1133">Transmembrane helix</keyword>
<reference evidence="2 3" key="1">
    <citation type="submission" date="2022-11" db="EMBL/GenBank/DDBJ databases">
        <title>Mycobacterium sp. nov.</title>
        <authorList>
            <person name="Papic B."/>
            <person name="Spicic S."/>
            <person name="Duvnjak S."/>
        </authorList>
    </citation>
    <scope>NUCLEOTIDE SEQUENCE [LARGE SCALE GENOMIC DNA]</scope>
    <source>
        <strain evidence="2 3">CVI_P4</strain>
    </source>
</reference>
<evidence type="ECO:0000313" key="2">
    <source>
        <dbReference type="EMBL" id="MCX2941221.1"/>
    </source>
</evidence>
<gene>
    <name evidence="2" type="ORF">ORI27_31510</name>
</gene>
<feature type="transmembrane region" description="Helical" evidence="1">
    <location>
        <begin position="6"/>
        <end position="26"/>
    </location>
</feature>
<dbReference type="RefSeq" id="WP_266001117.1">
    <property type="nucleotide sequence ID" value="NZ_JAPJDN010000063.1"/>
</dbReference>
<sequence>MQHVFGWTALIAFAAGTILSMFPLWKSATLSPDSIKRRVWWTGCAIVTVSLFWSQLPYWQGGLFVSVMTALGLFAVAGFWANFIKINRRIYGAFAYDRPDRPPTLAPQETE</sequence>
<comment type="caution">
    <text evidence="2">The sequence shown here is derived from an EMBL/GenBank/DDBJ whole genome shotgun (WGS) entry which is preliminary data.</text>
</comment>
<dbReference type="EMBL" id="JAPJDO010000063">
    <property type="protein sequence ID" value="MCX2941221.1"/>
    <property type="molecule type" value="Genomic_DNA"/>
</dbReference>
<organism evidence="2 3">
    <name type="scientific">Mycobacterium pinniadriaticum</name>
    <dbReference type="NCBI Taxonomy" id="2994102"/>
    <lineage>
        <taxon>Bacteria</taxon>
        <taxon>Bacillati</taxon>
        <taxon>Actinomycetota</taxon>
        <taxon>Actinomycetes</taxon>
        <taxon>Mycobacteriales</taxon>
        <taxon>Mycobacteriaceae</taxon>
        <taxon>Mycobacterium</taxon>
    </lineage>
</organism>
<proteinExistence type="predicted"/>
<feature type="transmembrane region" description="Helical" evidence="1">
    <location>
        <begin position="38"/>
        <end position="56"/>
    </location>
</feature>
<dbReference type="Proteomes" id="UP001300745">
    <property type="component" value="Unassembled WGS sequence"/>
</dbReference>
<evidence type="ECO:0000256" key="1">
    <source>
        <dbReference type="SAM" id="Phobius"/>
    </source>
</evidence>
<evidence type="ECO:0000313" key="3">
    <source>
        <dbReference type="Proteomes" id="UP001300745"/>
    </source>
</evidence>
<keyword evidence="1" id="KW-0812">Transmembrane</keyword>
<name>A0ABT3SNY0_9MYCO</name>
<feature type="transmembrane region" description="Helical" evidence="1">
    <location>
        <begin position="62"/>
        <end position="81"/>
    </location>
</feature>
<keyword evidence="1" id="KW-0472">Membrane</keyword>
<protein>
    <submittedName>
        <fullName evidence="2">Uncharacterized protein</fullName>
    </submittedName>
</protein>
<keyword evidence="3" id="KW-1185">Reference proteome</keyword>